<comment type="caution">
    <text evidence="2">The sequence shown here is derived from an EMBL/GenBank/DDBJ whole genome shotgun (WGS) entry which is preliminary data.</text>
</comment>
<dbReference type="PROSITE" id="PS51482">
    <property type="entry name" value="DEGV"/>
    <property type="match status" value="1"/>
</dbReference>
<evidence type="ECO:0000313" key="2">
    <source>
        <dbReference type="EMBL" id="MSS01526.1"/>
    </source>
</evidence>
<dbReference type="SUPFAM" id="SSF82549">
    <property type="entry name" value="DAK1/DegV-like"/>
    <property type="match status" value="1"/>
</dbReference>
<dbReference type="Gene3D" id="3.40.50.10170">
    <property type="match status" value="1"/>
</dbReference>
<dbReference type="Gene3D" id="3.30.1180.10">
    <property type="match status" value="1"/>
</dbReference>
<dbReference type="NCBIfam" id="TIGR00762">
    <property type="entry name" value="DegV"/>
    <property type="match status" value="1"/>
</dbReference>
<gene>
    <name evidence="2" type="ORF">FYJ50_05345</name>
</gene>
<dbReference type="Proteomes" id="UP000470082">
    <property type="component" value="Unassembled WGS sequence"/>
</dbReference>
<keyword evidence="1" id="KW-0446">Lipid-binding</keyword>
<dbReference type="GO" id="GO:0008289">
    <property type="term" value="F:lipid binding"/>
    <property type="evidence" value="ECO:0007669"/>
    <property type="project" value="UniProtKB-KW"/>
</dbReference>
<dbReference type="PANTHER" id="PTHR33434">
    <property type="entry name" value="DEGV DOMAIN-CONTAINING PROTEIN DR_1986-RELATED"/>
    <property type="match status" value="1"/>
</dbReference>
<dbReference type="InterPro" id="IPR003797">
    <property type="entry name" value="DegV"/>
</dbReference>
<dbReference type="RefSeq" id="WP_154460062.1">
    <property type="nucleotide sequence ID" value="NZ_VUMM01000008.1"/>
</dbReference>
<dbReference type="InterPro" id="IPR043168">
    <property type="entry name" value="DegV_C"/>
</dbReference>
<dbReference type="EMBL" id="VUMM01000008">
    <property type="protein sequence ID" value="MSS01526.1"/>
    <property type="molecule type" value="Genomic_DNA"/>
</dbReference>
<sequence>MNKVAIMTDSNSGISLQQAKEMNCFMLNMPININQNTYIENENIEVSFFYEQQEKGANVTSSQPSIASLMNMWEEILKEYDEIVYIPMTSALSGSCQSAMSFAQEFDGKVQVVDNHRISVTQLLSVMDALSMAEKGYGAKEIKERLEKEAYDASIYITVDTLKYLQKGGRITPAVALLGSMLHIKPVLTIQGEKLDTCSKARGMKSAFRIMVEHLKEDFDTRFKEIDEDHELALGLAYTYMSEEDISKWKLKLQEQFPDLPFYSAPLTMSIGCHVGPGALGVALIVKHKE</sequence>
<dbReference type="AlphaFoldDB" id="A0A7X2N322"/>
<dbReference type="Pfam" id="PF02645">
    <property type="entry name" value="DegV"/>
    <property type="match status" value="1"/>
</dbReference>
<dbReference type="InterPro" id="IPR050270">
    <property type="entry name" value="DegV_domain_contain"/>
</dbReference>
<protein>
    <submittedName>
        <fullName evidence="2">DegV family protein</fullName>
    </submittedName>
</protein>
<dbReference type="PANTHER" id="PTHR33434:SF2">
    <property type="entry name" value="FATTY ACID-BINDING PROTEIN TM_1468"/>
    <property type="match status" value="1"/>
</dbReference>
<evidence type="ECO:0000256" key="1">
    <source>
        <dbReference type="ARBA" id="ARBA00023121"/>
    </source>
</evidence>
<keyword evidence="3" id="KW-1185">Reference proteome</keyword>
<name>A0A7X2N322_9FIRM</name>
<reference evidence="2 3" key="1">
    <citation type="submission" date="2019-08" db="EMBL/GenBank/DDBJ databases">
        <title>In-depth cultivation of the pig gut microbiome towards novel bacterial diversity and tailored functional studies.</title>
        <authorList>
            <person name="Wylensek D."/>
            <person name="Hitch T.C.A."/>
            <person name="Clavel T."/>
        </authorList>
    </citation>
    <scope>NUCLEOTIDE SEQUENCE [LARGE SCALE GENOMIC DNA]</scope>
    <source>
        <strain evidence="2 3">LKV-178-WT-2G</strain>
    </source>
</reference>
<organism evidence="2 3">
    <name type="scientific">Floccifex porci</name>
    <dbReference type="NCBI Taxonomy" id="2606629"/>
    <lineage>
        <taxon>Bacteria</taxon>
        <taxon>Bacillati</taxon>
        <taxon>Bacillota</taxon>
        <taxon>Erysipelotrichia</taxon>
        <taxon>Erysipelotrichales</taxon>
        <taxon>Erysipelotrichaceae</taxon>
        <taxon>Floccifex</taxon>
    </lineage>
</organism>
<accession>A0A7X2N322</accession>
<evidence type="ECO:0000313" key="3">
    <source>
        <dbReference type="Proteomes" id="UP000470082"/>
    </source>
</evidence>
<proteinExistence type="predicted"/>